<feature type="transmembrane region" description="Helical" evidence="12">
    <location>
        <begin position="268"/>
        <end position="287"/>
    </location>
</feature>
<dbReference type="GO" id="GO:0005886">
    <property type="term" value="C:plasma membrane"/>
    <property type="evidence" value="ECO:0007669"/>
    <property type="project" value="UniProtKB-SubCell"/>
</dbReference>
<evidence type="ECO:0000256" key="6">
    <source>
        <dbReference type="ARBA" id="ARBA00022842"/>
    </source>
</evidence>
<dbReference type="CDD" id="cd12830">
    <property type="entry name" value="MtCorA-like"/>
    <property type="match status" value="1"/>
</dbReference>
<keyword evidence="14" id="KW-1185">Reference proteome</keyword>
<keyword evidence="9 12" id="KW-0472">Membrane</keyword>
<evidence type="ECO:0000256" key="3">
    <source>
        <dbReference type="ARBA" id="ARBA00022448"/>
    </source>
</evidence>
<dbReference type="GO" id="GO:0050897">
    <property type="term" value="F:cobalt ion binding"/>
    <property type="evidence" value="ECO:0007669"/>
    <property type="project" value="TreeGrafter"/>
</dbReference>
<reference evidence="14" key="2">
    <citation type="submission" date="2010-01" db="EMBL/GenBank/DDBJ databases">
        <title>The complete genome of Conexibacter woesei DSM 14684.</title>
        <authorList>
            <consortium name="US DOE Joint Genome Institute (JGI-PGF)"/>
            <person name="Lucas S."/>
            <person name="Copeland A."/>
            <person name="Lapidus A."/>
            <person name="Glavina del Rio T."/>
            <person name="Dalin E."/>
            <person name="Tice H."/>
            <person name="Bruce D."/>
            <person name="Goodwin L."/>
            <person name="Pitluck S."/>
            <person name="Kyrpides N."/>
            <person name="Mavromatis K."/>
            <person name="Ivanova N."/>
            <person name="Mikhailova N."/>
            <person name="Chertkov O."/>
            <person name="Brettin T."/>
            <person name="Detter J.C."/>
            <person name="Han C."/>
            <person name="Larimer F."/>
            <person name="Land M."/>
            <person name="Hauser L."/>
            <person name="Markowitz V."/>
            <person name="Cheng J.-F."/>
            <person name="Hugenholtz P."/>
            <person name="Woyke T."/>
            <person name="Wu D."/>
            <person name="Pukall R."/>
            <person name="Steenblock K."/>
            <person name="Schneider S."/>
            <person name="Klenk H.-P."/>
            <person name="Eisen J.A."/>
        </authorList>
    </citation>
    <scope>NUCLEOTIDE SEQUENCE [LARGE SCALE GENOMIC DNA]</scope>
    <source>
        <strain evidence="14">DSM 14684 / CIP 108061 / JCM 11494 / NBRC 100937 / ID131577</strain>
    </source>
</reference>
<dbReference type="PANTHER" id="PTHR46494">
    <property type="entry name" value="CORA FAMILY METAL ION TRANSPORTER (EUROFUNG)"/>
    <property type="match status" value="1"/>
</dbReference>
<dbReference type="Pfam" id="PF01544">
    <property type="entry name" value="CorA"/>
    <property type="match status" value="1"/>
</dbReference>
<dbReference type="FunFam" id="1.20.58.340:FF:000004">
    <property type="entry name" value="Magnesium transport protein CorA"/>
    <property type="match status" value="1"/>
</dbReference>
<dbReference type="SUPFAM" id="SSF143865">
    <property type="entry name" value="CorA soluble domain-like"/>
    <property type="match status" value="1"/>
</dbReference>
<dbReference type="GO" id="GO:0015095">
    <property type="term" value="F:magnesium ion transmembrane transporter activity"/>
    <property type="evidence" value="ECO:0007669"/>
    <property type="project" value="TreeGrafter"/>
</dbReference>
<evidence type="ECO:0000256" key="2">
    <source>
        <dbReference type="ARBA" id="ARBA00009765"/>
    </source>
</evidence>
<keyword evidence="8" id="KW-0406">Ion transport</keyword>
<dbReference type="Gene3D" id="3.30.460.20">
    <property type="entry name" value="CorA soluble domain-like"/>
    <property type="match status" value="1"/>
</dbReference>
<dbReference type="KEGG" id="cwo:Cwoe_1482"/>
<dbReference type="Proteomes" id="UP000008229">
    <property type="component" value="Chromosome"/>
</dbReference>
<dbReference type="STRING" id="469383.Cwoe_1482"/>
<dbReference type="HOGENOM" id="CLU_007127_0_2_11"/>
<dbReference type="eggNOG" id="COG0598">
    <property type="taxonomic scope" value="Bacteria"/>
</dbReference>
<sequence>MCGVIVDCAVYEDGRRREGDLPLGMACEASRGDGAFVWLGVAEPSAEQFDAIAREFDLHELAVEDAVNAHQRPKLERYGETLLAVVKTVHYVDDEEVIEVGELLIFVNPEFVLTVRHGRGPLTAVRERLERRPDLLTHGPSAVLYGILDRVVDDYETAAQRVDTAIQEVESDLFSPERTNPAERIYMLEREVLEFHRAVVPFAAEVDQLARGHFDVVPDQLRDYYRDVHDHLRRVGGRIGGFRELLTSALQANLTQVAVRQNEDMRKISAWVAILAVPTMIAGIYGMNFEHMPELRWTFGYPLVLCVIATACTLLYRRFKRDGWL</sequence>
<comment type="catalytic activity">
    <reaction evidence="10">
        <text>Mg(2+)(in) = Mg(2+)(out)</text>
        <dbReference type="Rhea" id="RHEA:29827"/>
        <dbReference type="ChEBI" id="CHEBI:18420"/>
    </reaction>
</comment>
<evidence type="ECO:0000256" key="5">
    <source>
        <dbReference type="ARBA" id="ARBA00022692"/>
    </source>
</evidence>
<evidence type="ECO:0000256" key="7">
    <source>
        <dbReference type="ARBA" id="ARBA00022989"/>
    </source>
</evidence>
<accession>D3EZ36</accession>
<proteinExistence type="inferred from homology"/>
<dbReference type="InterPro" id="IPR045861">
    <property type="entry name" value="CorA_cytoplasmic_dom"/>
</dbReference>
<keyword evidence="5 12" id="KW-0812">Transmembrane</keyword>
<keyword evidence="4" id="KW-1003">Cell membrane</keyword>
<evidence type="ECO:0000256" key="12">
    <source>
        <dbReference type="SAM" id="Phobius"/>
    </source>
</evidence>
<comment type="similarity">
    <text evidence="2">Belongs to the CorA metal ion transporter (MIT) (TC 1.A.35) family.</text>
</comment>
<keyword evidence="3" id="KW-0813">Transport</keyword>
<protein>
    <submittedName>
        <fullName evidence="13">Mg2 transporter protein CorA family protein</fullName>
    </submittedName>
</protein>
<dbReference type="InterPro" id="IPR002523">
    <property type="entry name" value="MgTranspt_CorA/ZnTranspt_ZntB"/>
</dbReference>
<evidence type="ECO:0000256" key="1">
    <source>
        <dbReference type="ARBA" id="ARBA00004651"/>
    </source>
</evidence>
<dbReference type="RefSeq" id="WP_012932961.1">
    <property type="nucleotide sequence ID" value="NC_013739.1"/>
</dbReference>
<evidence type="ECO:0000256" key="11">
    <source>
        <dbReference type="ARBA" id="ARBA00045497"/>
    </source>
</evidence>
<feature type="transmembrane region" description="Helical" evidence="12">
    <location>
        <begin position="299"/>
        <end position="316"/>
    </location>
</feature>
<evidence type="ECO:0000256" key="9">
    <source>
        <dbReference type="ARBA" id="ARBA00023136"/>
    </source>
</evidence>
<gene>
    <name evidence="13" type="ordered locus">Cwoe_1482</name>
</gene>
<comment type="subcellular location">
    <subcellularLocation>
        <location evidence="1">Cell membrane</location>
        <topology evidence="1">Multi-pass membrane protein</topology>
    </subcellularLocation>
</comment>
<organism evidence="13 14">
    <name type="scientific">Conexibacter woesei (strain DSM 14684 / CCUG 47730 / CIP 108061 / JCM 11494 / NBRC 100937 / ID131577)</name>
    <dbReference type="NCBI Taxonomy" id="469383"/>
    <lineage>
        <taxon>Bacteria</taxon>
        <taxon>Bacillati</taxon>
        <taxon>Actinomycetota</taxon>
        <taxon>Thermoleophilia</taxon>
        <taxon>Solirubrobacterales</taxon>
        <taxon>Conexibacteraceae</taxon>
        <taxon>Conexibacter</taxon>
    </lineage>
</organism>
<dbReference type="SUPFAM" id="SSF144083">
    <property type="entry name" value="Magnesium transport protein CorA, transmembrane region"/>
    <property type="match status" value="1"/>
</dbReference>
<evidence type="ECO:0000256" key="10">
    <source>
        <dbReference type="ARBA" id="ARBA00034269"/>
    </source>
</evidence>
<evidence type="ECO:0000256" key="8">
    <source>
        <dbReference type="ARBA" id="ARBA00023065"/>
    </source>
</evidence>
<evidence type="ECO:0000256" key="4">
    <source>
        <dbReference type="ARBA" id="ARBA00022475"/>
    </source>
</evidence>
<comment type="function">
    <text evidence="11">Mediates influx of magnesium ions. Alternates between open and closed states. Activated by low cytoplasmic Mg(2+) levels. Inactive when cytoplasmic Mg(2+) levels are high.</text>
</comment>
<keyword evidence="7 12" id="KW-1133">Transmembrane helix</keyword>
<name>D3EZ36_CONWI</name>
<dbReference type="Gene3D" id="1.20.58.340">
    <property type="entry name" value="Magnesium transport protein CorA, transmembrane region"/>
    <property type="match status" value="2"/>
</dbReference>
<dbReference type="GO" id="GO:0000287">
    <property type="term" value="F:magnesium ion binding"/>
    <property type="evidence" value="ECO:0007669"/>
    <property type="project" value="TreeGrafter"/>
</dbReference>
<dbReference type="EMBL" id="CP001854">
    <property type="protein sequence ID" value="ADB49910.1"/>
    <property type="molecule type" value="Genomic_DNA"/>
</dbReference>
<reference evidence="13 14" key="1">
    <citation type="journal article" date="2010" name="Stand. Genomic Sci.">
        <title>Complete genome sequence of Conexibacter woesei type strain (ID131577).</title>
        <authorList>
            <person name="Pukall R."/>
            <person name="Lapidus A."/>
            <person name="Glavina Del Rio T."/>
            <person name="Copeland A."/>
            <person name="Tice H."/>
            <person name="Cheng J.-F."/>
            <person name="Lucas S."/>
            <person name="Chen F."/>
            <person name="Nolan M."/>
            <person name="Bruce D."/>
            <person name="Goodwin L."/>
            <person name="Pitluck S."/>
            <person name="Mavromatis K."/>
            <person name="Ivanova N."/>
            <person name="Ovchinnikova G."/>
            <person name="Pati A."/>
            <person name="Chen A."/>
            <person name="Palaniappan K."/>
            <person name="Land M."/>
            <person name="Hauser L."/>
            <person name="Chang Y.-J."/>
            <person name="Jeffries C.D."/>
            <person name="Chain P."/>
            <person name="Meincke L."/>
            <person name="Sims D."/>
            <person name="Brettin T."/>
            <person name="Detter J.C."/>
            <person name="Rohde M."/>
            <person name="Goeker M."/>
            <person name="Bristow J."/>
            <person name="Eisen J.A."/>
            <person name="Markowitz V."/>
            <person name="Kyrpides N.C."/>
            <person name="Klenk H.-P."/>
            <person name="Hugenholtz P."/>
        </authorList>
    </citation>
    <scope>NUCLEOTIDE SEQUENCE [LARGE SCALE GENOMIC DNA]</scope>
    <source>
        <strain evidence="14">DSM 14684 / CIP 108061 / JCM 11494 / NBRC 100937 / ID131577</strain>
    </source>
</reference>
<evidence type="ECO:0000313" key="14">
    <source>
        <dbReference type="Proteomes" id="UP000008229"/>
    </source>
</evidence>
<dbReference type="InterPro" id="IPR045863">
    <property type="entry name" value="CorA_TM1_TM2"/>
</dbReference>
<dbReference type="PANTHER" id="PTHR46494:SF1">
    <property type="entry name" value="CORA FAMILY METAL ION TRANSPORTER (EUROFUNG)"/>
    <property type="match status" value="1"/>
</dbReference>
<dbReference type="AlphaFoldDB" id="D3EZ36"/>
<keyword evidence="6" id="KW-0460">Magnesium</keyword>
<dbReference type="GO" id="GO:0015087">
    <property type="term" value="F:cobalt ion transmembrane transporter activity"/>
    <property type="evidence" value="ECO:0007669"/>
    <property type="project" value="TreeGrafter"/>
</dbReference>
<evidence type="ECO:0000313" key="13">
    <source>
        <dbReference type="EMBL" id="ADB49910.1"/>
    </source>
</evidence>